<dbReference type="AlphaFoldDB" id="A0AAN7V6H5"/>
<evidence type="ECO:0000313" key="2">
    <source>
        <dbReference type="Proteomes" id="UP001329430"/>
    </source>
</evidence>
<keyword evidence="2" id="KW-1185">Reference proteome</keyword>
<name>A0AAN7V6H5_9COLE</name>
<sequence length="183" mass="21608">MDKQTKKLVKKSIIRNPQITKLKNVVINEEIPQHSSQAPKVPEEIEKPKVCFDEPVLCSALKIVDEIETISNTKPRRIKSAVDSKNKKHDILDERATKQLNYTYHQKLYKNLIPLCTNRQPQFLPQVTRDYQVVKDEEPVLSDFYNRKVLPEYSFTVPSQSNPRPLHRQYDGFKLYRTMRNWN</sequence>
<evidence type="ECO:0000313" key="1">
    <source>
        <dbReference type="EMBL" id="KAK5641757.1"/>
    </source>
</evidence>
<accession>A0AAN7V6H5</accession>
<dbReference type="Proteomes" id="UP001329430">
    <property type="component" value="Chromosome 7"/>
</dbReference>
<organism evidence="1 2">
    <name type="scientific">Pyrocoelia pectoralis</name>
    <dbReference type="NCBI Taxonomy" id="417401"/>
    <lineage>
        <taxon>Eukaryota</taxon>
        <taxon>Metazoa</taxon>
        <taxon>Ecdysozoa</taxon>
        <taxon>Arthropoda</taxon>
        <taxon>Hexapoda</taxon>
        <taxon>Insecta</taxon>
        <taxon>Pterygota</taxon>
        <taxon>Neoptera</taxon>
        <taxon>Endopterygota</taxon>
        <taxon>Coleoptera</taxon>
        <taxon>Polyphaga</taxon>
        <taxon>Elateriformia</taxon>
        <taxon>Elateroidea</taxon>
        <taxon>Lampyridae</taxon>
        <taxon>Lampyrinae</taxon>
        <taxon>Pyrocoelia</taxon>
    </lineage>
</organism>
<dbReference type="EMBL" id="JAVRBK010000007">
    <property type="protein sequence ID" value="KAK5641757.1"/>
    <property type="molecule type" value="Genomic_DNA"/>
</dbReference>
<gene>
    <name evidence="1" type="ORF">RI129_010304</name>
</gene>
<proteinExistence type="predicted"/>
<reference evidence="1 2" key="1">
    <citation type="journal article" date="2024" name="Insects">
        <title>An Improved Chromosome-Level Genome Assembly of the Firefly Pyrocoelia pectoralis.</title>
        <authorList>
            <person name="Fu X."/>
            <person name="Meyer-Rochow V.B."/>
            <person name="Ballantyne L."/>
            <person name="Zhu X."/>
        </authorList>
    </citation>
    <scope>NUCLEOTIDE SEQUENCE [LARGE SCALE GENOMIC DNA]</scope>
    <source>
        <strain evidence="1">XCY_ONT2</strain>
    </source>
</reference>
<comment type="caution">
    <text evidence="1">The sequence shown here is derived from an EMBL/GenBank/DDBJ whole genome shotgun (WGS) entry which is preliminary data.</text>
</comment>
<evidence type="ECO:0008006" key="3">
    <source>
        <dbReference type="Google" id="ProtNLM"/>
    </source>
</evidence>
<protein>
    <recommendedName>
        <fullName evidence="3">Protein phosphatase 1 regulatory subunit 35 C-terminal domain-containing protein</fullName>
    </recommendedName>
</protein>